<gene>
    <name evidence="4" type="ORF">FLO80_03090</name>
</gene>
<dbReference type="InterPro" id="IPR050557">
    <property type="entry name" value="RTX_toxin/Mannuronan_C5-epim"/>
</dbReference>
<evidence type="ECO:0000259" key="3">
    <source>
        <dbReference type="PROSITE" id="PS51233"/>
    </source>
</evidence>
<proteinExistence type="predicted"/>
<accession>A0A5A9ZS31</accession>
<dbReference type="InterPro" id="IPR011049">
    <property type="entry name" value="Serralysin-like_metalloprot_C"/>
</dbReference>
<dbReference type="PANTHER" id="PTHR38340:SF1">
    <property type="entry name" value="S-LAYER PROTEIN"/>
    <property type="match status" value="1"/>
</dbReference>
<dbReference type="PROSITE" id="PS51233">
    <property type="entry name" value="VWFD"/>
    <property type="match status" value="1"/>
</dbReference>
<evidence type="ECO:0000256" key="2">
    <source>
        <dbReference type="ARBA" id="ARBA00022525"/>
    </source>
</evidence>
<comment type="subcellular location">
    <subcellularLocation>
        <location evidence="1">Secreted</location>
    </subcellularLocation>
</comment>
<name>A0A5A9ZS31_9RHOB</name>
<dbReference type="RefSeq" id="WP_111364036.1">
    <property type="nucleotide sequence ID" value="NZ_VINQ01000002.1"/>
</dbReference>
<evidence type="ECO:0000256" key="1">
    <source>
        <dbReference type="ARBA" id="ARBA00004613"/>
    </source>
</evidence>
<evidence type="ECO:0000313" key="5">
    <source>
        <dbReference type="Proteomes" id="UP000325291"/>
    </source>
</evidence>
<organism evidence="4 5">
    <name type="scientific">Aquicoccus porphyridii</name>
    <dbReference type="NCBI Taxonomy" id="1852029"/>
    <lineage>
        <taxon>Bacteria</taxon>
        <taxon>Pseudomonadati</taxon>
        <taxon>Pseudomonadota</taxon>
        <taxon>Alphaproteobacteria</taxon>
        <taxon>Rhodobacterales</taxon>
        <taxon>Paracoccaceae</taxon>
        <taxon>Aquicoccus</taxon>
    </lineage>
</organism>
<comment type="caution">
    <text evidence="4">The sequence shown here is derived from an EMBL/GenBank/DDBJ whole genome shotgun (WGS) entry which is preliminary data.</text>
</comment>
<keyword evidence="2" id="KW-0964">Secreted</keyword>
<dbReference type="EMBL" id="VINQ01000002">
    <property type="protein sequence ID" value="KAA0920124.1"/>
    <property type="molecule type" value="Genomic_DNA"/>
</dbReference>
<dbReference type="Pfam" id="PF00353">
    <property type="entry name" value="HemolysinCabind"/>
    <property type="match status" value="8"/>
</dbReference>
<dbReference type="GO" id="GO:0005509">
    <property type="term" value="F:calcium ion binding"/>
    <property type="evidence" value="ECO:0007669"/>
    <property type="project" value="InterPro"/>
</dbReference>
<dbReference type="InterPro" id="IPR001846">
    <property type="entry name" value="VWF_type-D"/>
</dbReference>
<keyword evidence="5" id="KW-1185">Reference proteome</keyword>
<dbReference type="Pfam" id="PF00094">
    <property type="entry name" value="VWD"/>
    <property type="match status" value="1"/>
</dbReference>
<dbReference type="PANTHER" id="PTHR38340">
    <property type="entry name" value="S-LAYER PROTEIN"/>
    <property type="match status" value="1"/>
</dbReference>
<reference evidence="4 5" key="1">
    <citation type="submission" date="2019-07" db="EMBL/GenBank/DDBJ databases">
        <title>Aquicoccus porphyridii gen. nov., sp. nov., isolated from a small marine red alga, Porphyridium marinum.</title>
        <authorList>
            <person name="Liu L."/>
        </authorList>
    </citation>
    <scope>NUCLEOTIDE SEQUENCE [LARGE SCALE GENOMIC DNA]</scope>
    <source>
        <strain evidence="4 5">L1 8-17</strain>
    </source>
</reference>
<dbReference type="SMART" id="SM00216">
    <property type="entry name" value="VWD"/>
    <property type="match status" value="1"/>
</dbReference>
<dbReference type="InterPro" id="IPR001343">
    <property type="entry name" value="Hemolysn_Ca-bd"/>
</dbReference>
<dbReference type="GO" id="GO:0005576">
    <property type="term" value="C:extracellular region"/>
    <property type="evidence" value="ECO:0007669"/>
    <property type="project" value="UniProtKB-SubCell"/>
</dbReference>
<sequence>MSTFAISGIAVFRNSDTVTKVSQVELRATFRDGEGNLNYSVLGTSSDDLPEVDIGGDDPLGVLVAGDDAPGGLAALPDDTIDYLGYVDTPEGRHVIMSFEILGDSGEEDIDLIFPIGGDPLTFPTTVAEFNALDSSITGAGAITSGAFAPGTDIPVSGFLNVTETSNNQVIGDGGDDNLTGTAGNDDVIGLGGNDTLDGGAGDDYINPSNGTTPNEADTIIGSTGDDVIDLSMVSSSSGWTWLDYAGLSGPITVDLDGAENTASVDKGSDGTDTIIGVANPLDAGWTLGALSLVGTSAGDTFNLHVDAEQWMELQSGDGVDVINISGPGLVRIDFRDASTGIEVDLDANIILDDGFGNTEIFAGNLPWAVRGSFHDDMFTGSDADDRFRKAGGNDTLEGGTGNDRVSYDSAGIADLVVDLAAGTAAGTVDGAAFTDSLGSFEHVRGTSGNDWLAGDNLGGFNILDGRGGADTFVPGAGVTRIDGFTPGVSTLDVARLGVSIADAKAALESATFDGFSSIVLMPDGSTLHFVGLDAAEVASITPVSDDTGGILIEGTPGNDILNGTDGDDTATGNGGDDQFNLGAGDDTAFVGEGNAFIRAGSGNDTYHFSDIVEGYVSVQYGHLTDPAILSSGLTVDIDGTTNTGTIGKGGLGTDTLIDVEKPLIAGNTLGGLGIGGTIADDTFNLALTDTQWMQVMPTGGNDTINIESGYVRIQYNDGSPGTLDVDLAAGTITRSGGSGTFTDTIGGARGAWEISATNGADTILGSNRDESFILNGGDDTLDGGDGFDRLRYDRSNYNGGVDADLEAGTVTGTAIVGGNQPFTHTISNIEHLRGTDDNDRIAGDANDNRLEGRGGDDAFILVGGNDTVDGGDGNDQVFFGVTEDEATVTSDGTGNHTVVIGSDTITLTSVEDLIFEEPGEPGPTPPAPSAATPAWTLGDPHLLTLDGLGYDFHAVGEYVLLRGQTGESVNGFEIQSRMTPAQDDAGVDLDNVSVNQAIAMRAANGDAVMIDSNDADPLSVNGTVQTIADGDFLDVGADRIYRAGDTYTMVFAGDDGTLNDGDTQVAVKVHDGRVDLSVRISDELAGRVEGLLGDGDGDKSNDVALADGTVLERPLAFEDLYGDYRGDWRVDAEADSLFTYDTGETLAGFYDPAKPGSITTVDDFDPADQEAARQAAADAGLAPGTVNYDNAVLDFLLTGDPDFVESSASEDVAAPETTSVAPTLDAGQERATIQFTVEDRAGDGIDDALVGFSTGASTARSLADGMGSGSGAYSLGLGDGASGRASASKSLSEADSDLVGSGDALDILRLAVGLEPGFGPAQDLDFVAGDLNQDGLVTAGDALDALRHAVGLETDNAPQWVFLDSDNLPTDLANDNVAYTPGVDIAAISDGLDVSLTGVLLGNMQDFA</sequence>
<dbReference type="Gene3D" id="2.150.10.10">
    <property type="entry name" value="Serralysin-like metalloprotease, C-terminal"/>
    <property type="match status" value="5"/>
</dbReference>
<dbReference type="SUPFAM" id="SSF51120">
    <property type="entry name" value="beta-Roll"/>
    <property type="match status" value="6"/>
</dbReference>
<protein>
    <recommendedName>
        <fullName evidence="3">VWFD domain-containing protein</fullName>
    </recommendedName>
</protein>
<dbReference type="PRINTS" id="PR00313">
    <property type="entry name" value="CABNDNGRPT"/>
</dbReference>
<feature type="domain" description="VWFD" evidence="3">
    <location>
        <begin position="933"/>
        <end position="1138"/>
    </location>
</feature>
<dbReference type="Proteomes" id="UP000325291">
    <property type="component" value="Unassembled WGS sequence"/>
</dbReference>
<evidence type="ECO:0000313" key="4">
    <source>
        <dbReference type="EMBL" id="KAA0920124.1"/>
    </source>
</evidence>